<keyword evidence="3" id="KW-0808">Transferase</keyword>
<evidence type="ECO:0000256" key="7">
    <source>
        <dbReference type="ARBA" id="ARBA00022840"/>
    </source>
</evidence>
<feature type="domain" description="Polymerase nucleotidyl transferase" evidence="10">
    <location>
        <begin position="11"/>
        <end position="91"/>
    </location>
</feature>
<keyword evidence="2" id="KW-1277">Toxin-antitoxin system</keyword>
<sequence>MGMGTNQIISKIIPVLLRYKVKKAELFGSAARGELRSNSDVDVLVKLPEEASLLDLGGLYMDLKEALGREVDVVTYGSVNTRLAPYVFSNTIKVI</sequence>
<keyword evidence="6" id="KW-0547">Nucleotide-binding</keyword>
<dbReference type="InterPro" id="IPR052038">
    <property type="entry name" value="Type-VII_TA_antitoxin"/>
</dbReference>
<dbReference type="Proteomes" id="UP000034265">
    <property type="component" value="Unassembled WGS sequence"/>
</dbReference>
<evidence type="ECO:0000256" key="5">
    <source>
        <dbReference type="ARBA" id="ARBA00022723"/>
    </source>
</evidence>
<dbReference type="InterPro" id="IPR043519">
    <property type="entry name" value="NT_sf"/>
</dbReference>
<keyword evidence="7" id="KW-0067">ATP-binding</keyword>
<dbReference type="PANTHER" id="PTHR33571:SF14">
    <property type="entry name" value="PROTEIN ADENYLYLTRANSFERASE MJ0435-RELATED"/>
    <property type="match status" value="1"/>
</dbReference>
<evidence type="ECO:0000256" key="8">
    <source>
        <dbReference type="ARBA" id="ARBA00022842"/>
    </source>
</evidence>
<dbReference type="Pfam" id="PF01909">
    <property type="entry name" value="NTP_transf_2"/>
    <property type="match status" value="1"/>
</dbReference>
<evidence type="ECO:0000256" key="6">
    <source>
        <dbReference type="ARBA" id="ARBA00022741"/>
    </source>
</evidence>
<gene>
    <name evidence="11" type="ORF">UY11_C0050G0008</name>
</gene>
<dbReference type="InterPro" id="IPR002934">
    <property type="entry name" value="Polymerase_NTP_transf_dom"/>
</dbReference>
<evidence type="ECO:0000259" key="10">
    <source>
        <dbReference type="Pfam" id="PF01909"/>
    </source>
</evidence>
<dbReference type="PANTHER" id="PTHR33571">
    <property type="entry name" value="SSL8005 PROTEIN"/>
    <property type="match status" value="1"/>
</dbReference>
<dbReference type="AlphaFoldDB" id="A0A0G1VW24"/>
<keyword evidence="5" id="KW-0479">Metal-binding</keyword>
<organism evidence="11 12">
    <name type="scientific">Candidatus Amesbacteria bacterium GW2011_GWC2_47_8</name>
    <dbReference type="NCBI Taxonomy" id="1618367"/>
    <lineage>
        <taxon>Bacteria</taxon>
        <taxon>Candidatus Amesiibacteriota</taxon>
    </lineage>
</organism>
<comment type="cofactor">
    <cofactor evidence="1">
        <name>Mg(2+)</name>
        <dbReference type="ChEBI" id="CHEBI:18420"/>
    </cofactor>
</comment>
<comment type="similarity">
    <text evidence="9">Belongs to the MntA antitoxin family.</text>
</comment>
<keyword evidence="4" id="KW-0548">Nucleotidyltransferase</keyword>
<dbReference type="GO" id="GO:0016779">
    <property type="term" value="F:nucleotidyltransferase activity"/>
    <property type="evidence" value="ECO:0007669"/>
    <property type="project" value="UniProtKB-KW"/>
</dbReference>
<evidence type="ECO:0000313" key="12">
    <source>
        <dbReference type="Proteomes" id="UP000034265"/>
    </source>
</evidence>
<evidence type="ECO:0000256" key="2">
    <source>
        <dbReference type="ARBA" id="ARBA00022649"/>
    </source>
</evidence>
<evidence type="ECO:0000256" key="9">
    <source>
        <dbReference type="ARBA" id="ARBA00038276"/>
    </source>
</evidence>
<comment type="caution">
    <text evidence="11">The sequence shown here is derived from an EMBL/GenBank/DDBJ whole genome shotgun (WGS) entry which is preliminary data.</text>
</comment>
<dbReference type="Gene3D" id="3.30.460.10">
    <property type="entry name" value="Beta Polymerase, domain 2"/>
    <property type="match status" value="1"/>
</dbReference>
<dbReference type="SUPFAM" id="SSF81301">
    <property type="entry name" value="Nucleotidyltransferase"/>
    <property type="match status" value="1"/>
</dbReference>
<keyword evidence="8" id="KW-0460">Magnesium</keyword>
<evidence type="ECO:0000256" key="1">
    <source>
        <dbReference type="ARBA" id="ARBA00001946"/>
    </source>
</evidence>
<protein>
    <recommendedName>
        <fullName evidence="10">Polymerase nucleotidyl transferase domain-containing protein</fullName>
    </recommendedName>
</protein>
<evidence type="ECO:0000313" key="11">
    <source>
        <dbReference type="EMBL" id="KKU82353.1"/>
    </source>
</evidence>
<evidence type="ECO:0000256" key="3">
    <source>
        <dbReference type="ARBA" id="ARBA00022679"/>
    </source>
</evidence>
<accession>A0A0G1VW24</accession>
<dbReference type="EMBL" id="LCOT01000050">
    <property type="protein sequence ID" value="KKU82353.1"/>
    <property type="molecule type" value="Genomic_DNA"/>
</dbReference>
<evidence type="ECO:0000256" key="4">
    <source>
        <dbReference type="ARBA" id="ARBA00022695"/>
    </source>
</evidence>
<proteinExistence type="inferred from homology"/>
<name>A0A0G1VW24_9BACT</name>
<dbReference type="GO" id="GO:0005524">
    <property type="term" value="F:ATP binding"/>
    <property type="evidence" value="ECO:0007669"/>
    <property type="project" value="UniProtKB-KW"/>
</dbReference>
<dbReference type="CDD" id="cd05403">
    <property type="entry name" value="NT_KNTase_like"/>
    <property type="match status" value="1"/>
</dbReference>
<reference evidence="11 12" key="1">
    <citation type="journal article" date="2015" name="Nature">
        <title>rRNA introns, odd ribosomes, and small enigmatic genomes across a large radiation of phyla.</title>
        <authorList>
            <person name="Brown C.T."/>
            <person name="Hug L.A."/>
            <person name="Thomas B.C."/>
            <person name="Sharon I."/>
            <person name="Castelle C.J."/>
            <person name="Singh A."/>
            <person name="Wilkins M.J."/>
            <person name="Williams K.H."/>
            <person name="Banfield J.F."/>
        </authorList>
    </citation>
    <scope>NUCLEOTIDE SEQUENCE [LARGE SCALE GENOMIC DNA]</scope>
</reference>
<dbReference type="GO" id="GO:0046872">
    <property type="term" value="F:metal ion binding"/>
    <property type="evidence" value="ECO:0007669"/>
    <property type="project" value="UniProtKB-KW"/>
</dbReference>